<keyword evidence="4 5" id="KW-0067">ATP-binding</keyword>
<dbReference type="PANTHER" id="PTHR43289:SF6">
    <property type="entry name" value="SERINE_THREONINE-PROTEIN KINASE NEKL-3"/>
    <property type="match status" value="1"/>
</dbReference>
<dbReference type="Proteomes" id="UP000320184">
    <property type="component" value="Unassembled WGS sequence"/>
</dbReference>
<dbReference type="SMART" id="SM00220">
    <property type="entry name" value="S_TKc"/>
    <property type="match status" value="1"/>
</dbReference>
<evidence type="ECO:0000313" key="9">
    <source>
        <dbReference type="Proteomes" id="UP000320184"/>
    </source>
</evidence>
<keyword evidence="1" id="KW-0808">Transferase</keyword>
<dbReference type="PANTHER" id="PTHR43289">
    <property type="entry name" value="MITOGEN-ACTIVATED PROTEIN KINASE KINASE KINASE 20-RELATED"/>
    <property type="match status" value="1"/>
</dbReference>
<dbReference type="SUPFAM" id="SSF82171">
    <property type="entry name" value="DPP6 N-terminal domain-like"/>
    <property type="match status" value="1"/>
</dbReference>
<dbReference type="AlphaFoldDB" id="A0A538SHP1"/>
<dbReference type="Gene3D" id="2.120.10.30">
    <property type="entry name" value="TolB, C-terminal domain"/>
    <property type="match status" value="3"/>
</dbReference>
<organism evidence="8 9">
    <name type="scientific">Eiseniibacteriota bacterium</name>
    <dbReference type="NCBI Taxonomy" id="2212470"/>
    <lineage>
        <taxon>Bacteria</taxon>
        <taxon>Candidatus Eiseniibacteriota</taxon>
    </lineage>
</organism>
<gene>
    <name evidence="8" type="ORF">E6K73_07025</name>
</gene>
<comment type="caution">
    <text evidence="8">The sequence shown here is derived from an EMBL/GenBank/DDBJ whole genome shotgun (WGS) entry which is preliminary data.</text>
</comment>
<dbReference type="Pfam" id="PF07676">
    <property type="entry name" value="PD40"/>
    <property type="match status" value="3"/>
</dbReference>
<dbReference type="PROSITE" id="PS00107">
    <property type="entry name" value="PROTEIN_KINASE_ATP"/>
    <property type="match status" value="1"/>
</dbReference>
<evidence type="ECO:0000256" key="6">
    <source>
        <dbReference type="SAM" id="MobiDB-lite"/>
    </source>
</evidence>
<dbReference type="InterPro" id="IPR011042">
    <property type="entry name" value="6-blade_b-propeller_TolB-like"/>
</dbReference>
<reference evidence="8 9" key="1">
    <citation type="journal article" date="2019" name="Nat. Microbiol.">
        <title>Mediterranean grassland soil C-N compound turnover is dependent on rainfall and depth, and is mediated by genomically divergent microorganisms.</title>
        <authorList>
            <person name="Diamond S."/>
            <person name="Andeer P.F."/>
            <person name="Li Z."/>
            <person name="Crits-Christoph A."/>
            <person name="Burstein D."/>
            <person name="Anantharaman K."/>
            <person name="Lane K.R."/>
            <person name="Thomas B.C."/>
            <person name="Pan C."/>
            <person name="Northen T.R."/>
            <person name="Banfield J.F."/>
        </authorList>
    </citation>
    <scope>NUCLEOTIDE SEQUENCE [LARGE SCALE GENOMIC DNA]</scope>
    <source>
        <strain evidence="8">WS_3</strain>
    </source>
</reference>
<evidence type="ECO:0000259" key="7">
    <source>
        <dbReference type="PROSITE" id="PS50011"/>
    </source>
</evidence>
<dbReference type="InterPro" id="IPR000719">
    <property type="entry name" value="Prot_kinase_dom"/>
</dbReference>
<keyword evidence="2 5" id="KW-0547">Nucleotide-binding</keyword>
<feature type="binding site" evidence="5">
    <location>
        <position position="113"/>
    </location>
    <ligand>
        <name>ATP</name>
        <dbReference type="ChEBI" id="CHEBI:30616"/>
    </ligand>
</feature>
<dbReference type="InterPro" id="IPR017441">
    <property type="entry name" value="Protein_kinase_ATP_BS"/>
</dbReference>
<protein>
    <recommendedName>
        <fullName evidence="7">Protein kinase domain-containing protein</fullName>
    </recommendedName>
</protein>
<name>A0A538SHP1_UNCEI</name>
<feature type="compositionally biased region" description="Polar residues" evidence="6">
    <location>
        <begin position="25"/>
        <end position="34"/>
    </location>
</feature>
<evidence type="ECO:0000256" key="3">
    <source>
        <dbReference type="ARBA" id="ARBA00022777"/>
    </source>
</evidence>
<dbReference type="CDD" id="cd14014">
    <property type="entry name" value="STKc_PknB_like"/>
    <property type="match status" value="1"/>
</dbReference>
<keyword evidence="3" id="KW-0418">Kinase</keyword>
<dbReference type="GO" id="GO:0004674">
    <property type="term" value="F:protein serine/threonine kinase activity"/>
    <property type="evidence" value="ECO:0007669"/>
    <property type="project" value="TreeGrafter"/>
</dbReference>
<dbReference type="InterPro" id="IPR011009">
    <property type="entry name" value="Kinase-like_dom_sf"/>
</dbReference>
<dbReference type="Gene3D" id="1.10.510.10">
    <property type="entry name" value="Transferase(Phosphotransferase) domain 1"/>
    <property type="match status" value="1"/>
</dbReference>
<evidence type="ECO:0000256" key="1">
    <source>
        <dbReference type="ARBA" id="ARBA00022679"/>
    </source>
</evidence>
<dbReference type="Pfam" id="PF00069">
    <property type="entry name" value="Pkinase"/>
    <property type="match status" value="1"/>
</dbReference>
<dbReference type="EMBL" id="VBOT01000088">
    <property type="protein sequence ID" value="TMQ50883.1"/>
    <property type="molecule type" value="Genomic_DNA"/>
</dbReference>
<evidence type="ECO:0000313" key="8">
    <source>
        <dbReference type="EMBL" id="TMQ50883.1"/>
    </source>
</evidence>
<dbReference type="InterPro" id="IPR011659">
    <property type="entry name" value="WD40"/>
</dbReference>
<dbReference type="GO" id="GO:0005524">
    <property type="term" value="F:ATP binding"/>
    <property type="evidence" value="ECO:0007669"/>
    <property type="project" value="UniProtKB-UniRule"/>
</dbReference>
<accession>A0A538SHP1</accession>
<proteinExistence type="predicted"/>
<dbReference type="SUPFAM" id="SSF56112">
    <property type="entry name" value="Protein kinase-like (PK-like)"/>
    <property type="match status" value="1"/>
</dbReference>
<evidence type="ECO:0000256" key="5">
    <source>
        <dbReference type="PROSITE-ProRule" id="PRU10141"/>
    </source>
</evidence>
<evidence type="ECO:0000256" key="4">
    <source>
        <dbReference type="ARBA" id="ARBA00022840"/>
    </source>
</evidence>
<feature type="domain" description="Protein kinase" evidence="7">
    <location>
        <begin position="84"/>
        <end position="357"/>
    </location>
</feature>
<feature type="region of interest" description="Disordered" evidence="6">
    <location>
        <begin position="1"/>
        <end position="43"/>
    </location>
</feature>
<sequence length="966" mass="104279">MRSARPGPTSATSDSMVNGPPETLKYSTKTSGSVESERRSLMSGSKLPEKLRVSIYLLESGPRESVLPCYRPAPMSDPQRIGAYPIERELGRGGMGIVYLGRDARLDRPVAIKVLPEAFAGDPERLARFEREARLLASLHHPNIAGIHGLEEAGGRRLLVLEYVEGPTLSERLARGPLPLDECLDVGRQIAAALEAAHEAGIIHRDLKPGNVKLTPAGEVKVLDFGLAKGAGTADSSPDLSQSPTLMYATTAGAGVILGTAAYMSPEQARGKALDRRTDIWSFGCVLYEMFTGRPLFGGETVSDTIARILEREPDWNAIPASVPERVRELLRRCLEKDARKRLRDIGDARIELEEAVAARTSKSRIAAAELSAVRGAARTRRPRWIYVAGAAVPVLGALLLLRPLLRTEPKPVVRLSVSEPEGASLNGDALDCAISPDGRTIVFVASDSSGTVQLWSRPLETLGGRPIPGTDNAAKPFWSSDSRWIGFFADGKLKKVRVGGGAENVCDAPNGRGGTWSSSGTIVFTPSGEGPIFAVSASGGEPRQVTTLDSTRRETAHRFPCFLPDGRHFLFVALPGGSRGFQVMEGSIDGGKERPVMTADSAPVYAEPGLLVFLRDRNLVAQRFDPGSMRLQGDPVALPDTPAPSQTTGLRAATVSTNGVLAYMNGAVTNSRLVWYDRSGRTLGTVPVPAAQYQLPTLSPDQRTVSVDRYTGPNEADIMLVDLARGVGTRFTYGPRLNTFSSWSPDGSRIAFESNRNGPFDIFIKPSSGALPETSLVVGRSQFKHPSSWSPDGRLLAFYELDPGTGFDIWLVPTDGSGPPVPYLRTPFREQFPNISPDGRWMLYVSDESGRPEAYVQSFPTPGHKYQVTTGGCLYGLWRPDGKEIVLVGLDTQSILGAEVLESGPAFRASVPRLLFRVPPNVLGFAMTRDGQRFLMPVPEGKAAAPSVTVVLNWESELAARRADR</sequence>
<dbReference type="PROSITE" id="PS50011">
    <property type="entry name" value="PROTEIN_KINASE_DOM"/>
    <property type="match status" value="1"/>
</dbReference>
<evidence type="ECO:0000256" key="2">
    <source>
        <dbReference type="ARBA" id="ARBA00022741"/>
    </source>
</evidence>
<dbReference type="Gene3D" id="3.30.200.20">
    <property type="entry name" value="Phosphorylase Kinase, domain 1"/>
    <property type="match status" value="1"/>
</dbReference>